<keyword evidence="2" id="KW-0732">Signal</keyword>
<feature type="signal peptide" evidence="2">
    <location>
        <begin position="1"/>
        <end position="35"/>
    </location>
</feature>
<keyword evidence="4" id="KW-1185">Reference proteome</keyword>
<dbReference type="Proteomes" id="UP000188219">
    <property type="component" value="Chromosome"/>
</dbReference>
<dbReference type="RefSeq" id="WP_198039981.1">
    <property type="nucleotide sequence ID" value="NZ_CP019650.1"/>
</dbReference>
<accession>A0A1Q2M6M1</accession>
<proteinExistence type="predicted"/>
<feature type="chain" id="PRO_5012681843" evidence="2">
    <location>
        <begin position="36"/>
        <end position="104"/>
    </location>
</feature>
<feature type="compositionally biased region" description="Basic and acidic residues" evidence="1">
    <location>
        <begin position="82"/>
        <end position="91"/>
    </location>
</feature>
<evidence type="ECO:0000256" key="2">
    <source>
        <dbReference type="SAM" id="SignalP"/>
    </source>
</evidence>
<evidence type="ECO:0000313" key="4">
    <source>
        <dbReference type="Proteomes" id="UP000188219"/>
    </source>
</evidence>
<feature type="region of interest" description="Disordered" evidence="1">
    <location>
        <begin position="62"/>
        <end position="104"/>
    </location>
</feature>
<dbReference type="STRING" id="260552.Mag101_11480"/>
<dbReference type="AlphaFoldDB" id="A0A1Q2M6M1"/>
<sequence>MATRPESGGGRRRTSKRILAWTLPVQLVMLPFAFANEPLDEDFLLFLSDWTDDTGEFIAPSDVEGVLEKEPAPPRPEVVDLGEGREQREQSEQSEQGEQGERNE</sequence>
<gene>
    <name evidence="3" type="ORF">Mag101_11480</name>
</gene>
<organism evidence="3 4">
    <name type="scientific">Microbulbifer agarilyticus</name>
    <dbReference type="NCBI Taxonomy" id="260552"/>
    <lineage>
        <taxon>Bacteria</taxon>
        <taxon>Pseudomonadati</taxon>
        <taxon>Pseudomonadota</taxon>
        <taxon>Gammaproteobacteria</taxon>
        <taxon>Cellvibrionales</taxon>
        <taxon>Microbulbiferaceae</taxon>
        <taxon>Microbulbifer</taxon>
    </lineage>
</organism>
<protein>
    <submittedName>
        <fullName evidence="3">Uncharacterized protein</fullName>
    </submittedName>
</protein>
<evidence type="ECO:0000313" key="3">
    <source>
        <dbReference type="EMBL" id="AQQ68188.1"/>
    </source>
</evidence>
<dbReference type="KEGG" id="maga:Mag101_11480"/>
<reference evidence="3" key="1">
    <citation type="submission" date="2017-02" db="EMBL/GenBank/DDBJ databases">
        <title>Genome of Microbulbifer agarilyticus GP101.</title>
        <authorList>
            <person name="Jung J."/>
            <person name="Bae S.S."/>
            <person name="Baek K."/>
        </authorList>
    </citation>
    <scope>NUCLEOTIDE SEQUENCE [LARGE SCALE GENOMIC DNA]</scope>
    <source>
        <strain evidence="3">GP101</strain>
    </source>
</reference>
<evidence type="ECO:0000256" key="1">
    <source>
        <dbReference type="SAM" id="MobiDB-lite"/>
    </source>
</evidence>
<dbReference type="EMBL" id="CP019650">
    <property type="protein sequence ID" value="AQQ68188.1"/>
    <property type="molecule type" value="Genomic_DNA"/>
</dbReference>
<name>A0A1Q2M6M1_9GAMM</name>